<keyword evidence="1" id="KW-0812">Transmembrane</keyword>
<sequence length="51" mass="6064">MNFKEVFYFFVGMLLLLLAGELIDKTDHIIPICIVIVSVFYILRFSRIHFQ</sequence>
<evidence type="ECO:0000313" key="2">
    <source>
        <dbReference type="EMBL" id="STX08841.1"/>
    </source>
</evidence>
<evidence type="ECO:0000313" key="5">
    <source>
        <dbReference type="Proteomes" id="UP000294641"/>
    </source>
</evidence>
<organism evidence="2 4">
    <name type="scientific">Kurthia zopfii</name>
    <dbReference type="NCBI Taxonomy" id="1650"/>
    <lineage>
        <taxon>Bacteria</taxon>
        <taxon>Bacillati</taxon>
        <taxon>Bacillota</taxon>
        <taxon>Bacilli</taxon>
        <taxon>Bacillales</taxon>
        <taxon>Caryophanaceae</taxon>
        <taxon>Kurthia</taxon>
    </lineage>
</organism>
<name>A0A8B4Q770_9BACL</name>
<dbReference type="Proteomes" id="UP000294641">
    <property type="component" value="Unassembled WGS sequence"/>
</dbReference>
<accession>A0A8B4Q770</accession>
<protein>
    <submittedName>
        <fullName evidence="2">Uncharacterized protein</fullName>
    </submittedName>
</protein>
<gene>
    <name evidence="3" type="ORF">DFR61_15118</name>
    <name evidence="2" type="ORF">NCTC10597_00507</name>
</gene>
<feature type="transmembrane region" description="Helical" evidence="1">
    <location>
        <begin position="7"/>
        <end position="23"/>
    </location>
</feature>
<keyword evidence="1" id="KW-1133">Transmembrane helix</keyword>
<reference evidence="2 4" key="1">
    <citation type="submission" date="2018-06" db="EMBL/GenBank/DDBJ databases">
        <authorList>
            <consortium name="Pathogen Informatics"/>
            <person name="Doyle S."/>
        </authorList>
    </citation>
    <scope>NUCLEOTIDE SEQUENCE [LARGE SCALE GENOMIC DNA]</scope>
    <source>
        <strain evidence="2 4">NCTC10597</strain>
    </source>
</reference>
<reference evidence="3 5" key="2">
    <citation type="submission" date="2019-03" db="EMBL/GenBank/DDBJ databases">
        <title>Genomic Encyclopedia of Type Strains, Phase IV (KMG-IV): sequencing the most valuable type-strain genomes for metagenomic binning, comparative biology and taxonomic classification.</title>
        <authorList>
            <person name="Goeker M."/>
        </authorList>
    </citation>
    <scope>NUCLEOTIDE SEQUENCE [LARGE SCALE GENOMIC DNA]</scope>
    <source>
        <strain evidence="3 5">DSM 20580</strain>
    </source>
</reference>
<evidence type="ECO:0000256" key="1">
    <source>
        <dbReference type="SAM" id="Phobius"/>
    </source>
</evidence>
<dbReference type="AlphaFoldDB" id="A0A8B4Q770"/>
<keyword evidence="1" id="KW-0472">Membrane</keyword>
<feature type="transmembrane region" description="Helical" evidence="1">
    <location>
        <begin position="29"/>
        <end position="46"/>
    </location>
</feature>
<dbReference type="Proteomes" id="UP000254330">
    <property type="component" value="Unassembled WGS sequence"/>
</dbReference>
<evidence type="ECO:0000313" key="4">
    <source>
        <dbReference type="Proteomes" id="UP000254330"/>
    </source>
</evidence>
<dbReference type="EMBL" id="UGNP01000001">
    <property type="protein sequence ID" value="STX08841.1"/>
    <property type="molecule type" value="Genomic_DNA"/>
</dbReference>
<proteinExistence type="predicted"/>
<keyword evidence="5" id="KW-1185">Reference proteome</keyword>
<evidence type="ECO:0000313" key="3">
    <source>
        <dbReference type="EMBL" id="TDR33599.1"/>
    </source>
</evidence>
<dbReference type="EMBL" id="SNZG01000051">
    <property type="protein sequence ID" value="TDR33599.1"/>
    <property type="molecule type" value="Genomic_DNA"/>
</dbReference>
<comment type="caution">
    <text evidence="2">The sequence shown here is derived from an EMBL/GenBank/DDBJ whole genome shotgun (WGS) entry which is preliminary data.</text>
</comment>